<name>W0VBP6_9BURK</name>
<comment type="cofactor">
    <cofactor evidence="1">
        <name>Zn(2+)</name>
        <dbReference type="ChEBI" id="CHEBI:29105"/>
    </cofactor>
</comment>
<accession>W0VBP6</accession>
<evidence type="ECO:0000256" key="5">
    <source>
        <dbReference type="ARBA" id="ARBA00022801"/>
    </source>
</evidence>
<comment type="similarity">
    <text evidence="2">Belongs to the metallo-dependent hydrolases superfamily. Adenosine and AMP deaminases family.</text>
</comment>
<dbReference type="GO" id="GO:0043103">
    <property type="term" value="P:hypoxanthine salvage"/>
    <property type="evidence" value="ECO:0007669"/>
    <property type="project" value="TreeGrafter"/>
</dbReference>
<organism evidence="9 10">
    <name type="scientific">Janthinobacterium agaricidamnosum NBRC 102515 = DSM 9628</name>
    <dbReference type="NCBI Taxonomy" id="1349767"/>
    <lineage>
        <taxon>Bacteria</taxon>
        <taxon>Pseudomonadati</taxon>
        <taxon>Pseudomonadota</taxon>
        <taxon>Betaproteobacteria</taxon>
        <taxon>Burkholderiales</taxon>
        <taxon>Oxalobacteraceae</taxon>
        <taxon>Janthinobacterium</taxon>
    </lineage>
</organism>
<evidence type="ECO:0000256" key="3">
    <source>
        <dbReference type="ARBA" id="ARBA00012784"/>
    </source>
</evidence>
<dbReference type="GO" id="GO:0004000">
    <property type="term" value="F:adenosine deaminase activity"/>
    <property type="evidence" value="ECO:0007669"/>
    <property type="project" value="TreeGrafter"/>
</dbReference>
<dbReference type="Proteomes" id="UP000027604">
    <property type="component" value="Chromosome I"/>
</dbReference>
<evidence type="ECO:0000313" key="9">
    <source>
        <dbReference type="EMBL" id="CDG85040.1"/>
    </source>
</evidence>
<dbReference type="GO" id="GO:0005829">
    <property type="term" value="C:cytosol"/>
    <property type="evidence" value="ECO:0007669"/>
    <property type="project" value="TreeGrafter"/>
</dbReference>
<dbReference type="eggNOG" id="COG1816">
    <property type="taxonomic scope" value="Bacteria"/>
</dbReference>
<reference evidence="9 10" key="1">
    <citation type="journal article" date="2015" name="Genome Announc.">
        <title>Genome Sequence of Mushroom Soft-Rot Pathogen Janthinobacterium agaricidamnosum.</title>
        <authorList>
            <person name="Graupner K."/>
            <person name="Lackner G."/>
            <person name="Hertweck C."/>
        </authorList>
    </citation>
    <scope>NUCLEOTIDE SEQUENCE [LARGE SCALE GENOMIC DNA]</scope>
    <source>
        <strain evidence="10">NBRC 102515 / DSM 9628</strain>
    </source>
</reference>
<dbReference type="HOGENOM" id="CLU_573569_0_0_4"/>
<dbReference type="GO" id="GO:0046872">
    <property type="term" value="F:metal ion binding"/>
    <property type="evidence" value="ECO:0007669"/>
    <property type="project" value="UniProtKB-KW"/>
</dbReference>
<keyword evidence="7" id="KW-0732">Signal</keyword>
<gene>
    <name evidence="9" type="ORF">GJA_4433</name>
</gene>
<dbReference type="AlphaFoldDB" id="W0VBP6"/>
<evidence type="ECO:0000256" key="2">
    <source>
        <dbReference type="ARBA" id="ARBA00006676"/>
    </source>
</evidence>
<dbReference type="Gene3D" id="3.20.20.140">
    <property type="entry name" value="Metal-dependent hydrolases"/>
    <property type="match status" value="1"/>
</dbReference>
<protein>
    <recommendedName>
        <fullName evidence="3">adenosine deaminase</fullName>
        <ecNumber evidence="3">3.5.4.4</ecNumber>
    </recommendedName>
</protein>
<dbReference type="STRING" id="1349767.GJA_4433"/>
<keyword evidence="4" id="KW-0479">Metal-binding</keyword>
<dbReference type="InterPro" id="IPR006330">
    <property type="entry name" value="Ado/ade_deaminase"/>
</dbReference>
<dbReference type="KEGG" id="jag:GJA_4433"/>
<dbReference type="EC" id="3.5.4.4" evidence="3"/>
<dbReference type="EMBL" id="HG322949">
    <property type="protein sequence ID" value="CDG85040.1"/>
    <property type="molecule type" value="Genomic_DNA"/>
</dbReference>
<sequence length="485" mass="53856">MQKKIASLMLTLAMSAALPHGACAASNEEITKRYFAQLVGGAKPREAELTMFFTMMPKGGDLHHHYVGALYAEQFLEWVDKEHYCVNKATYRIETKPDVIAAEQAKAPAERGCVSGADVMNDNTLLANLLQRWSDKDFYNHSTQQSPPDRQFFDTFGYFGPVGSTNAHDGLLRLKQRAIQENLSYIETQFELAPFTLNAAFDQQALASGVNDASLTALSAALEQDASFQQAIQAYLDHVKTSSAGIDDADFTLRYQAYVLRFLSPSQVFASMLSSFKMASLSPQIVGVNIVGQESVNVSMRDYEMHMQMFKFLKSKYPTVKLALHAGELALGTVPPEGLTFHIRDAIEVAGANRIGHGMDIAHESNALGIMKEMRERDIPVEVNLSSNEFILGIKGEAHPVTLYRKYGVPFVISTDDAGVSRNNLSGEYVLFASRYKTDYAEIKKLSYNSLRYSFLNDADKQRLIKQLDGRFAKFEAAIATSLPK</sequence>
<proteinExistence type="inferred from homology"/>
<evidence type="ECO:0000256" key="6">
    <source>
        <dbReference type="ARBA" id="ARBA00022833"/>
    </source>
</evidence>
<dbReference type="OrthoDB" id="105475at2"/>
<dbReference type="InterPro" id="IPR032466">
    <property type="entry name" value="Metal_Hydrolase"/>
</dbReference>
<dbReference type="RefSeq" id="WP_038496025.1">
    <property type="nucleotide sequence ID" value="NZ_BCTH01000091.1"/>
</dbReference>
<keyword evidence="6" id="KW-0862">Zinc</keyword>
<feature type="signal peptide" evidence="7">
    <location>
        <begin position="1"/>
        <end position="24"/>
    </location>
</feature>
<feature type="domain" description="Adenosine deaminase" evidence="8">
    <location>
        <begin position="270"/>
        <end position="469"/>
    </location>
</feature>
<dbReference type="PANTHER" id="PTHR11409:SF43">
    <property type="entry name" value="ADENOSINE DEAMINASE"/>
    <property type="match status" value="1"/>
</dbReference>
<dbReference type="InterPro" id="IPR001365">
    <property type="entry name" value="A_deaminase_dom"/>
</dbReference>
<evidence type="ECO:0000259" key="8">
    <source>
        <dbReference type="Pfam" id="PF00962"/>
    </source>
</evidence>
<keyword evidence="5" id="KW-0378">Hydrolase</keyword>
<dbReference type="SUPFAM" id="SSF51556">
    <property type="entry name" value="Metallo-dependent hydrolases"/>
    <property type="match status" value="1"/>
</dbReference>
<evidence type="ECO:0000256" key="7">
    <source>
        <dbReference type="SAM" id="SignalP"/>
    </source>
</evidence>
<dbReference type="PATRIC" id="fig|1349767.4.peg.1075"/>
<evidence type="ECO:0000313" key="10">
    <source>
        <dbReference type="Proteomes" id="UP000027604"/>
    </source>
</evidence>
<dbReference type="Pfam" id="PF00962">
    <property type="entry name" value="A_deaminase"/>
    <property type="match status" value="1"/>
</dbReference>
<keyword evidence="10" id="KW-1185">Reference proteome</keyword>
<dbReference type="GO" id="GO:0046103">
    <property type="term" value="P:inosine biosynthetic process"/>
    <property type="evidence" value="ECO:0007669"/>
    <property type="project" value="TreeGrafter"/>
</dbReference>
<feature type="chain" id="PRO_5004797752" description="adenosine deaminase" evidence="7">
    <location>
        <begin position="25"/>
        <end position="485"/>
    </location>
</feature>
<evidence type="ECO:0000256" key="4">
    <source>
        <dbReference type="ARBA" id="ARBA00022723"/>
    </source>
</evidence>
<dbReference type="PANTHER" id="PTHR11409">
    <property type="entry name" value="ADENOSINE DEAMINASE"/>
    <property type="match status" value="1"/>
</dbReference>
<dbReference type="GO" id="GO:0006154">
    <property type="term" value="P:adenosine catabolic process"/>
    <property type="evidence" value="ECO:0007669"/>
    <property type="project" value="TreeGrafter"/>
</dbReference>
<evidence type="ECO:0000256" key="1">
    <source>
        <dbReference type="ARBA" id="ARBA00001947"/>
    </source>
</evidence>